<dbReference type="PANTHER" id="PTHR35894">
    <property type="entry name" value="GENERAL SECRETION PATHWAY PROTEIN A-RELATED"/>
    <property type="match status" value="1"/>
</dbReference>
<evidence type="ECO:0000313" key="2">
    <source>
        <dbReference type="Proteomes" id="UP000317238"/>
    </source>
</evidence>
<dbReference type="InterPro" id="IPR052026">
    <property type="entry name" value="ExeA_AAA_ATPase_DNA-bind"/>
</dbReference>
<evidence type="ECO:0000313" key="1">
    <source>
        <dbReference type="EMBL" id="TWT70246.1"/>
    </source>
</evidence>
<dbReference type="SUPFAM" id="SSF52540">
    <property type="entry name" value="P-loop containing nucleoside triphosphate hydrolases"/>
    <property type="match status" value="1"/>
</dbReference>
<name>A0A5C5Y3A4_9PLAN</name>
<dbReference type="RefSeq" id="WP_145301262.1">
    <property type="nucleotide sequence ID" value="NZ_CP036319.1"/>
</dbReference>
<proteinExistence type="predicted"/>
<organism evidence="1 2">
    <name type="scientific">Crateriforma conspicua</name>
    <dbReference type="NCBI Taxonomy" id="2527996"/>
    <lineage>
        <taxon>Bacteria</taxon>
        <taxon>Pseudomonadati</taxon>
        <taxon>Planctomycetota</taxon>
        <taxon>Planctomycetia</taxon>
        <taxon>Planctomycetales</taxon>
        <taxon>Planctomycetaceae</taxon>
        <taxon>Crateriforma</taxon>
    </lineage>
</organism>
<dbReference type="InterPro" id="IPR027417">
    <property type="entry name" value="P-loop_NTPase"/>
</dbReference>
<sequence>MDYLKHWSLHSNPFGRCAEVGFFAGTPQREVIARFHCLVSGAMVGGLLMAEDGCGQTSLLRHLSQSTGFGDTAVQMIMTAGQVDSPDAPWQRIAHQLRLQTTPSKVPGKVIDQIRSLGRQGVRTIWMIDDCDRQTAEVAGELIRRESDLTIVLGVNGESARDCCLALGQVPLRMELPAFSLEDSCRYVRWAMESVVAGGRTSEHSLPFTDTALVRLHELGEGRIGWIGRVAELALMIGSAHQLKTIDVGLLESVQSELVRAA</sequence>
<reference evidence="1 2" key="1">
    <citation type="submission" date="2019-02" db="EMBL/GenBank/DDBJ databases">
        <title>Deep-cultivation of Planctomycetes and their phenomic and genomic characterization uncovers novel biology.</title>
        <authorList>
            <person name="Wiegand S."/>
            <person name="Jogler M."/>
            <person name="Boedeker C."/>
            <person name="Pinto D."/>
            <person name="Vollmers J."/>
            <person name="Rivas-Marin E."/>
            <person name="Kohn T."/>
            <person name="Peeters S.H."/>
            <person name="Heuer A."/>
            <person name="Rast P."/>
            <person name="Oberbeckmann S."/>
            <person name="Bunk B."/>
            <person name="Jeske O."/>
            <person name="Meyerdierks A."/>
            <person name="Storesund J.E."/>
            <person name="Kallscheuer N."/>
            <person name="Luecker S."/>
            <person name="Lage O.M."/>
            <person name="Pohl T."/>
            <person name="Merkel B.J."/>
            <person name="Hornburger P."/>
            <person name="Mueller R.-W."/>
            <person name="Bruemmer F."/>
            <person name="Labrenz M."/>
            <person name="Spormann A.M."/>
            <person name="Op Den Camp H."/>
            <person name="Overmann J."/>
            <person name="Amann R."/>
            <person name="Jetten M.S.M."/>
            <person name="Mascher T."/>
            <person name="Medema M.H."/>
            <person name="Devos D.P."/>
            <person name="Kaster A.-K."/>
            <person name="Ovreas L."/>
            <person name="Rohde M."/>
            <person name="Galperin M.Y."/>
            <person name="Jogler C."/>
        </authorList>
    </citation>
    <scope>NUCLEOTIDE SEQUENCE [LARGE SCALE GENOMIC DNA]</scope>
    <source>
        <strain evidence="1 2">Pan14r</strain>
    </source>
</reference>
<dbReference type="AlphaFoldDB" id="A0A5C5Y3A4"/>
<gene>
    <name evidence="1" type="ORF">Pan14r_25510</name>
</gene>
<evidence type="ECO:0008006" key="3">
    <source>
        <dbReference type="Google" id="ProtNLM"/>
    </source>
</evidence>
<comment type="caution">
    <text evidence="1">The sequence shown here is derived from an EMBL/GenBank/DDBJ whole genome shotgun (WGS) entry which is preliminary data.</text>
</comment>
<dbReference type="PANTHER" id="PTHR35894:SF1">
    <property type="entry name" value="PHOSPHORIBULOKINASE _ URIDINE KINASE FAMILY"/>
    <property type="match status" value="1"/>
</dbReference>
<keyword evidence="2" id="KW-1185">Reference proteome</keyword>
<accession>A0A5C5Y3A4</accession>
<dbReference type="Proteomes" id="UP000317238">
    <property type="component" value="Unassembled WGS sequence"/>
</dbReference>
<protein>
    <recommendedName>
        <fullName evidence="3">AAA+ ATPase domain-containing protein</fullName>
    </recommendedName>
</protein>
<dbReference type="EMBL" id="SJPL01000001">
    <property type="protein sequence ID" value="TWT70246.1"/>
    <property type="molecule type" value="Genomic_DNA"/>
</dbReference>
<dbReference type="OrthoDB" id="269280at2"/>